<evidence type="ECO:0000259" key="3">
    <source>
        <dbReference type="SMART" id="SM00829"/>
    </source>
</evidence>
<dbReference type="Pfam" id="PF00107">
    <property type="entry name" value="ADH_zinc_N"/>
    <property type="match status" value="1"/>
</dbReference>
<dbReference type="SUPFAM" id="SSF51735">
    <property type="entry name" value="NAD(P)-binding Rossmann-fold domains"/>
    <property type="match status" value="1"/>
</dbReference>
<dbReference type="InterPro" id="IPR036291">
    <property type="entry name" value="NAD(P)-bd_dom_sf"/>
</dbReference>
<accession>A0A2Y9C278</accession>
<dbReference type="OrthoDB" id="9780520at2"/>
<dbReference type="Gene3D" id="3.40.50.720">
    <property type="entry name" value="NAD(P)-binding Rossmann-like Domain"/>
    <property type="match status" value="1"/>
</dbReference>
<dbReference type="InterPro" id="IPR011032">
    <property type="entry name" value="GroES-like_sf"/>
</dbReference>
<dbReference type="GO" id="GO:0016651">
    <property type="term" value="F:oxidoreductase activity, acting on NAD(P)H"/>
    <property type="evidence" value="ECO:0007669"/>
    <property type="project" value="TreeGrafter"/>
</dbReference>
<keyword evidence="5" id="KW-1185">Reference proteome</keyword>
<proteinExistence type="predicted"/>
<evidence type="ECO:0000256" key="2">
    <source>
        <dbReference type="ARBA" id="ARBA00023002"/>
    </source>
</evidence>
<evidence type="ECO:0000313" key="4">
    <source>
        <dbReference type="EMBL" id="SSA35623.1"/>
    </source>
</evidence>
<dbReference type="PANTHER" id="PTHR48106:SF8">
    <property type="entry name" value="OS02G0805600 PROTEIN"/>
    <property type="match status" value="1"/>
</dbReference>
<organism evidence="4 5">
    <name type="scientific">Branchiibius hedensis</name>
    <dbReference type="NCBI Taxonomy" id="672460"/>
    <lineage>
        <taxon>Bacteria</taxon>
        <taxon>Bacillati</taxon>
        <taxon>Actinomycetota</taxon>
        <taxon>Actinomycetes</taxon>
        <taxon>Micrococcales</taxon>
        <taxon>Dermacoccaceae</taxon>
        <taxon>Branchiibius</taxon>
    </lineage>
</organism>
<reference evidence="5" key="1">
    <citation type="submission" date="2016-10" db="EMBL/GenBank/DDBJ databases">
        <authorList>
            <person name="Varghese N."/>
            <person name="Submissions S."/>
        </authorList>
    </citation>
    <scope>NUCLEOTIDE SEQUENCE [LARGE SCALE GENOMIC DNA]</scope>
    <source>
        <strain evidence="5">DSM 22951</strain>
    </source>
</reference>
<keyword evidence="2" id="KW-0560">Oxidoreductase</keyword>
<name>A0A2Y9C278_9MICO</name>
<dbReference type="SUPFAM" id="SSF50129">
    <property type="entry name" value="GroES-like"/>
    <property type="match status" value="1"/>
</dbReference>
<dbReference type="InterPro" id="IPR013154">
    <property type="entry name" value="ADH-like_N"/>
</dbReference>
<dbReference type="InterPro" id="IPR013149">
    <property type="entry name" value="ADH-like_C"/>
</dbReference>
<keyword evidence="1" id="KW-0521">NADP</keyword>
<dbReference type="RefSeq" id="WP_109687025.1">
    <property type="nucleotide sequence ID" value="NZ_QGDN01000001.1"/>
</dbReference>
<dbReference type="AlphaFoldDB" id="A0A2Y9C278"/>
<dbReference type="PANTHER" id="PTHR48106">
    <property type="entry name" value="QUINONE OXIDOREDUCTASE PIG3-RELATED"/>
    <property type="match status" value="1"/>
</dbReference>
<feature type="domain" description="Enoyl reductase (ER)" evidence="3">
    <location>
        <begin position="10"/>
        <end position="320"/>
    </location>
</feature>
<gene>
    <name evidence="4" type="ORF">SAMN04489750_2990</name>
</gene>
<dbReference type="NCBIfam" id="TIGR02824">
    <property type="entry name" value="quinone_pig3"/>
    <property type="match status" value="1"/>
</dbReference>
<evidence type="ECO:0000313" key="5">
    <source>
        <dbReference type="Proteomes" id="UP000250028"/>
    </source>
</evidence>
<dbReference type="EMBL" id="UESZ01000001">
    <property type="protein sequence ID" value="SSA35623.1"/>
    <property type="molecule type" value="Genomic_DNA"/>
</dbReference>
<evidence type="ECO:0000256" key="1">
    <source>
        <dbReference type="ARBA" id="ARBA00022857"/>
    </source>
</evidence>
<dbReference type="Gene3D" id="3.90.180.10">
    <property type="entry name" value="Medium-chain alcohol dehydrogenases, catalytic domain"/>
    <property type="match status" value="1"/>
</dbReference>
<dbReference type="GO" id="GO:0070402">
    <property type="term" value="F:NADPH binding"/>
    <property type="evidence" value="ECO:0007669"/>
    <property type="project" value="TreeGrafter"/>
</dbReference>
<dbReference type="InterPro" id="IPR020843">
    <property type="entry name" value="ER"/>
</dbReference>
<dbReference type="CDD" id="cd05276">
    <property type="entry name" value="p53_inducible_oxidoreductase"/>
    <property type="match status" value="1"/>
</dbReference>
<protein>
    <submittedName>
        <fullName evidence="4">Putative NAD(P)H quinone oxidoreductase, PIG3 family</fullName>
    </submittedName>
</protein>
<sequence>MRAITIPEFGDEDVLTVSEVPDLTPGPGEVLIEVAAAGVNRADLMQRQGFYPPPPGISEVPGLEVSGTITAVGEAAAGWVIGDEVCALLAGGGYAQQVVVPAGQVLPVPAGVSLQDAAALPEVACTVWSNIVMTAHLKTGDLFLQHGGSSGIGTMAIQIAGQLGARIAVTAGSQEKLDACAALGADILINYREQDFVEVIQEAGGADVILDVIGAKYLSRNVTALADGGRLVIIGLQGGTKAELDINQLLVKRGTVAATSLRSRSLAQKAAIVGEVREHVWPLIAQGKIRPIVSETFPLEDAARAHRALQESQHIGKILLTV</sequence>
<dbReference type="InterPro" id="IPR014189">
    <property type="entry name" value="Quinone_OxRdtase_PIG3"/>
</dbReference>
<dbReference type="Pfam" id="PF08240">
    <property type="entry name" value="ADH_N"/>
    <property type="match status" value="1"/>
</dbReference>
<dbReference type="SMART" id="SM00829">
    <property type="entry name" value="PKS_ER"/>
    <property type="match status" value="1"/>
</dbReference>
<dbReference type="Proteomes" id="UP000250028">
    <property type="component" value="Unassembled WGS sequence"/>
</dbReference>